<proteinExistence type="predicted"/>
<accession>A0A832X5T7</accession>
<gene>
    <name evidence="1" type="ORF">H1016_01205</name>
</gene>
<dbReference type="AlphaFoldDB" id="A0A832X5T7"/>
<protein>
    <recommendedName>
        <fullName evidence="3">Lipoprotein</fullName>
    </recommendedName>
</protein>
<sequence length="135" mass="14638">MKNLLILIILLSTVVLFSGCTEKVGKLGEAFTSSAPNVSAIKSLKKPEFETPFIGSGEALVACVQLCNKQKDLEVNLSTGPCLSNEIQANWVCDVAHNPRIEIDNDIATQCAAFNNGTAKHFVEVDTECNLIRTR</sequence>
<reference evidence="1 2" key="1">
    <citation type="journal article" name="Nat. Commun.">
        <title>Undinarchaeota illuminate DPANN phylogeny and the impact of gene transfer on archaeal evolution.</title>
        <authorList>
            <person name="Dombrowski N."/>
            <person name="Williams T.A."/>
            <person name="Sun J."/>
            <person name="Woodcroft B.J."/>
            <person name="Lee J.H."/>
            <person name="Minh B.Q."/>
            <person name="Rinke C."/>
            <person name="Spang A."/>
        </authorList>
    </citation>
    <scope>NUCLEOTIDE SEQUENCE [LARGE SCALE GENOMIC DNA]</scope>
    <source>
        <strain evidence="1">MAG_bin1129</strain>
    </source>
</reference>
<evidence type="ECO:0008006" key="3">
    <source>
        <dbReference type="Google" id="ProtNLM"/>
    </source>
</evidence>
<organism evidence="1 2">
    <name type="scientific">Candidatus Naiadarchaeum limnaeum</name>
    <dbReference type="NCBI Taxonomy" id="2756139"/>
    <lineage>
        <taxon>Archaea</taxon>
        <taxon>Candidatus Undinarchaeota</taxon>
        <taxon>Candidatus Undinarchaeia</taxon>
        <taxon>Candidatus Naiadarchaeales</taxon>
        <taxon>Candidatus Naiadarchaeaceae</taxon>
        <taxon>Candidatus Naiadarchaeum</taxon>
    </lineage>
</organism>
<name>A0A832X5T7_9ARCH</name>
<evidence type="ECO:0000313" key="2">
    <source>
        <dbReference type="Proteomes" id="UP000646946"/>
    </source>
</evidence>
<dbReference type="Proteomes" id="UP000646946">
    <property type="component" value="Unassembled WGS sequence"/>
</dbReference>
<dbReference type="PROSITE" id="PS51257">
    <property type="entry name" value="PROKAR_LIPOPROTEIN"/>
    <property type="match status" value="1"/>
</dbReference>
<dbReference type="EMBL" id="DVAB01000011">
    <property type="protein sequence ID" value="HIK00140.1"/>
    <property type="molecule type" value="Genomic_DNA"/>
</dbReference>
<evidence type="ECO:0000313" key="1">
    <source>
        <dbReference type="EMBL" id="HIK00140.1"/>
    </source>
</evidence>
<comment type="caution">
    <text evidence="1">The sequence shown here is derived from an EMBL/GenBank/DDBJ whole genome shotgun (WGS) entry which is preliminary data.</text>
</comment>
<keyword evidence="2" id="KW-1185">Reference proteome</keyword>